<dbReference type="Proteomes" id="UP000682403">
    <property type="component" value="Unassembled WGS sequence"/>
</dbReference>
<evidence type="ECO:0000256" key="1">
    <source>
        <dbReference type="SAM" id="Phobius"/>
    </source>
</evidence>
<sequence length="116" mass="13088">MEWYLKVVKNYVNFQGRARRKEYWMFTLFSALISLVLSIVELIAGLPSILTGLYSLALLLPGLGVFIRRMHDTGRTGWWILIGLVPVVGAIVLLVFACQDSQPNENKYGANPKAQF</sequence>
<dbReference type="PANTHER" id="PTHR34980">
    <property type="entry name" value="INNER MEMBRANE PROTEIN-RELATED-RELATED"/>
    <property type="match status" value="1"/>
</dbReference>
<gene>
    <name evidence="2" type="ORF">J9317_02210</name>
</gene>
<keyword evidence="1" id="KW-0472">Membrane</keyword>
<dbReference type="EMBL" id="JAGVRK010000001">
    <property type="protein sequence ID" value="MBS2967586.1"/>
    <property type="molecule type" value="Genomic_DNA"/>
</dbReference>
<feature type="transmembrane region" description="Helical" evidence="1">
    <location>
        <begin position="23"/>
        <end position="43"/>
    </location>
</feature>
<protein>
    <submittedName>
        <fullName evidence="2">DUF805 domain-containing protein</fullName>
    </submittedName>
</protein>
<comment type="caution">
    <text evidence="2">The sequence shown here is derived from an EMBL/GenBank/DDBJ whole genome shotgun (WGS) entry which is preliminary data.</text>
</comment>
<name>A0ABS5LA30_9BACI</name>
<dbReference type="PANTHER" id="PTHR34980:SF2">
    <property type="entry name" value="INNER MEMBRANE PROTEIN YHAH-RELATED"/>
    <property type="match status" value="1"/>
</dbReference>
<organism evidence="2 3">
    <name type="scientific">Metabacillus flavus</name>
    <dbReference type="NCBI Taxonomy" id="2823519"/>
    <lineage>
        <taxon>Bacteria</taxon>
        <taxon>Bacillati</taxon>
        <taxon>Bacillota</taxon>
        <taxon>Bacilli</taxon>
        <taxon>Bacillales</taxon>
        <taxon>Bacillaceae</taxon>
        <taxon>Metabacillus</taxon>
    </lineage>
</organism>
<evidence type="ECO:0000313" key="2">
    <source>
        <dbReference type="EMBL" id="MBS2967586.1"/>
    </source>
</evidence>
<feature type="transmembrane region" description="Helical" evidence="1">
    <location>
        <begin position="78"/>
        <end position="97"/>
    </location>
</feature>
<dbReference type="Pfam" id="PF05656">
    <property type="entry name" value="DUF805"/>
    <property type="match status" value="1"/>
</dbReference>
<proteinExistence type="predicted"/>
<keyword evidence="3" id="KW-1185">Reference proteome</keyword>
<accession>A0ABS5LA30</accession>
<keyword evidence="1" id="KW-0812">Transmembrane</keyword>
<reference evidence="2 3" key="1">
    <citation type="submission" date="2021-04" db="EMBL/GenBank/DDBJ databases">
        <title>Metabacillus sp. strain KIGAM252 whole genome sequence.</title>
        <authorList>
            <person name="Seo M.-J."/>
            <person name="Cho E.-S."/>
            <person name="Hwang C.Y."/>
            <person name="Yoon D.J."/>
        </authorList>
    </citation>
    <scope>NUCLEOTIDE SEQUENCE [LARGE SCALE GENOMIC DNA]</scope>
    <source>
        <strain evidence="2 3">KIGAM252</strain>
    </source>
</reference>
<evidence type="ECO:0000313" key="3">
    <source>
        <dbReference type="Proteomes" id="UP000682403"/>
    </source>
</evidence>
<feature type="transmembrane region" description="Helical" evidence="1">
    <location>
        <begin position="49"/>
        <end position="66"/>
    </location>
</feature>
<dbReference type="RefSeq" id="WP_211556141.1">
    <property type="nucleotide sequence ID" value="NZ_JAGVRK010000001.1"/>
</dbReference>
<keyword evidence="1" id="KW-1133">Transmembrane helix</keyword>
<dbReference type="InterPro" id="IPR008523">
    <property type="entry name" value="DUF805"/>
</dbReference>